<dbReference type="Proteomes" id="UP001066276">
    <property type="component" value="Chromosome 2_2"/>
</dbReference>
<protein>
    <submittedName>
        <fullName evidence="1">Uncharacterized protein</fullName>
    </submittedName>
</protein>
<evidence type="ECO:0000313" key="1">
    <source>
        <dbReference type="EMBL" id="KAJ1193375.1"/>
    </source>
</evidence>
<comment type="caution">
    <text evidence="1">The sequence shown here is derived from an EMBL/GenBank/DDBJ whole genome shotgun (WGS) entry which is preliminary data.</text>
</comment>
<keyword evidence="2" id="KW-1185">Reference proteome</keyword>
<sequence length="67" mass="7192">MVGGRLRSALPPRCGVWRLISSAGGETGFLVVRRGLGRRAGHGPLCAVPGETWRAPGIVLIEERWEA</sequence>
<name>A0AAV7UW98_PLEWA</name>
<evidence type="ECO:0000313" key="2">
    <source>
        <dbReference type="Proteomes" id="UP001066276"/>
    </source>
</evidence>
<gene>
    <name evidence="1" type="ORF">NDU88_002673</name>
</gene>
<accession>A0AAV7UW98</accession>
<organism evidence="1 2">
    <name type="scientific">Pleurodeles waltl</name>
    <name type="common">Iberian ribbed newt</name>
    <dbReference type="NCBI Taxonomy" id="8319"/>
    <lineage>
        <taxon>Eukaryota</taxon>
        <taxon>Metazoa</taxon>
        <taxon>Chordata</taxon>
        <taxon>Craniata</taxon>
        <taxon>Vertebrata</taxon>
        <taxon>Euteleostomi</taxon>
        <taxon>Amphibia</taxon>
        <taxon>Batrachia</taxon>
        <taxon>Caudata</taxon>
        <taxon>Salamandroidea</taxon>
        <taxon>Salamandridae</taxon>
        <taxon>Pleurodelinae</taxon>
        <taxon>Pleurodeles</taxon>
    </lineage>
</organism>
<proteinExistence type="predicted"/>
<dbReference type="AlphaFoldDB" id="A0AAV7UW98"/>
<reference evidence="1" key="1">
    <citation type="journal article" date="2022" name="bioRxiv">
        <title>Sequencing and chromosome-scale assembly of the giantPleurodeles waltlgenome.</title>
        <authorList>
            <person name="Brown T."/>
            <person name="Elewa A."/>
            <person name="Iarovenko S."/>
            <person name="Subramanian E."/>
            <person name="Araus A.J."/>
            <person name="Petzold A."/>
            <person name="Susuki M."/>
            <person name="Suzuki K.-i.T."/>
            <person name="Hayashi T."/>
            <person name="Toyoda A."/>
            <person name="Oliveira C."/>
            <person name="Osipova E."/>
            <person name="Leigh N.D."/>
            <person name="Simon A."/>
            <person name="Yun M.H."/>
        </authorList>
    </citation>
    <scope>NUCLEOTIDE SEQUENCE</scope>
    <source>
        <strain evidence="1">20211129_DDA</strain>
        <tissue evidence="1">Liver</tissue>
    </source>
</reference>
<dbReference type="EMBL" id="JANPWB010000004">
    <property type="protein sequence ID" value="KAJ1193375.1"/>
    <property type="molecule type" value="Genomic_DNA"/>
</dbReference>